<name>X8JX06_9AGAM</name>
<dbReference type="EMBL" id="JATN01000103">
    <property type="protein sequence ID" value="EUC67721.1"/>
    <property type="molecule type" value="Genomic_DNA"/>
</dbReference>
<evidence type="ECO:0000313" key="2">
    <source>
        <dbReference type="EMBL" id="EUC67721.1"/>
    </source>
</evidence>
<comment type="caution">
    <text evidence="2">The sequence shown here is derived from an EMBL/GenBank/DDBJ whole genome shotgun (WGS) entry which is preliminary data.</text>
</comment>
<dbReference type="Gene3D" id="1.10.510.10">
    <property type="entry name" value="Transferase(Phosphotransferase) domain 1"/>
    <property type="match status" value="1"/>
</dbReference>
<evidence type="ECO:0000313" key="3">
    <source>
        <dbReference type="Proteomes" id="UP000030108"/>
    </source>
</evidence>
<dbReference type="SUPFAM" id="SSF56112">
    <property type="entry name" value="Protein kinase-like (PK-like)"/>
    <property type="match status" value="1"/>
</dbReference>
<sequence>MWILANILIPKKMPTRPEQVISTKSIDGDKLWAILTQCWSYDPKERPNARDVWDEMKSITSDNLKEVEGENEEGSKGESDGKEKEDKE</sequence>
<feature type="region of interest" description="Disordered" evidence="1">
    <location>
        <begin position="52"/>
        <end position="88"/>
    </location>
</feature>
<organism evidence="2 3">
    <name type="scientific">Rhizoctonia solani AG-3 Rhs1AP</name>
    <dbReference type="NCBI Taxonomy" id="1086054"/>
    <lineage>
        <taxon>Eukaryota</taxon>
        <taxon>Fungi</taxon>
        <taxon>Dikarya</taxon>
        <taxon>Basidiomycota</taxon>
        <taxon>Agaricomycotina</taxon>
        <taxon>Agaricomycetes</taxon>
        <taxon>Cantharellales</taxon>
        <taxon>Ceratobasidiaceae</taxon>
        <taxon>Rhizoctonia</taxon>
    </lineage>
</organism>
<feature type="non-terminal residue" evidence="2">
    <location>
        <position position="88"/>
    </location>
</feature>
<reference evidence="3" key="1">
    <citation type="journal article" date="2014" name="Genome Announc.">
        <title>Draft genome sequence of the plant-pathogenic soil fungus Rhizoctonia solani anastomosis group 3 strain Rhs1AP.</title>
        <authorList>
            <person name="Cubeta M.A."/>
            <person name="Thomas E."/>
            <person name="Dean R.A."/>
            <person name="Jabaji S."/>
            <person name="Neate S.M."/>
            <person name="Tavantzis S."/>
            <person name="Toda T."/>
            <person name="Vilgalys R."/>
            <person name="Bharathan N."/>
            <person name="Fedorova-Abrams N."/>
            <person name="Pakala S.B."/>
            <person name="Pakala S.M."/>
            <person name="Zafar N."/>
            <person name="Joardar V."/>
            <person name="Losada L."/>
            <person name="Nierman W.C."/>
        </authorList>
    </citation>
    <scope>NUCLEOTIDE SEQUENCE [LARGE SCALE GENOMIC DNA]</scope>
    <source>
        <strain evidence="3">AG-3</strain>
    </source>
</reference>
<dbReference type="Proteomes" id="UP000030108">
    <property type="component" value="Unassembled WGS sequence"/>
</dbReference>
<evidence type="ECO:0000256" key="1">
    <source>
        <dbReference type="SAM" id="MobiDB-lite"/>
    </source>
</evidence>
<dbReference type="GO" id="GO:0016301">
    <property type="term" value="F:kinase activity"/>
    <property type="evidence" value="ECO:0007669"/>
    <property type="project" value="UniProtKB-KW"/>
</dbReference>
<dbReference type="AlphaFoldDB" id="X8JX06"/>
<dbReference type="InterPro" id="IPR011009">
    <property type="entry name" value="Kinase-like_dom_sf"/>
</dbReference>
<accession>X8JX06</accession>
<protein>
    <submittedName>
        <fullName evidence="2">Serine/Threonine-kinase, putative</fullName>
    </submittedName>
</protein>
<gene>
    <name evidence="2" type="ORF">RSOL_521190</name>
</gene>
<keyword evidence="2" id="KW-0808">Transferase</keyword>
<keyword evidence="2" id="KW-0418">Kinase</keyword>
<proteinExistence type="predicted"/>